<feature type="compositionally biased region" description="Basic and acidic residues" evidence="2">
    <location>
        <begin position="780"/>
        <end position="799"/>
    </location>
</feature>
<feature type="compositionally biased region" description="Polar residues" evidence="2">
    <location>
        <begin position="405"/>
        <end position="419"/>
    </location>
</feature>
<evidence type="ECO:0000256" key="2">
    <source>
        <dbReference type="SAM" id="MobiDB-lite"/>
    </source>
</evidence>
<comment type="caution">
    <text evidence="3">The sequence shown here is derived from an EMBL/GenBank/DDBJ whole genome shotgun (WGS) entry which is preliminary data.</text>
</comment>
<name>A0A482X054_LAOST</name>
<reference evidence="3 4" key="1">
    <citation type="journal article" date="2017" name="Gigascience">
        <title>Genome sequence of the small brown planthopper, Laodelphax striatellus.</title>
        <authorList>
            <person name="Zhu J."/>
            <person name="Jiang F."/>
            <person name="Wang X."/>
            <person name="Yang P."/>
            <person name="Bao Y."/>
            <person name="Zhao W."/>
            <person name="Wang W."/>
            <person name="Lu H."/>
            <person name="Wang Q."/>
            <person name="Cui N."/>
            <person name="Li J."/>
            <person name="Chen X."/>
            <person name="Luo L."/>
            <person name="Yu J."/>
            <person name="Kang L."/>
            <person name="Cui F."/>
        </authorList>
    </citation>
    <scope>NUCLEOTIDE SEQUENCE [LARGE SCALE GENOMIC DNA]</scope>
    <source>
        <strain evidence="3">Lst14</strain>
    </source>
</reference>
<evidence type="ECO:0000313" key="4">
    <source>
        <dbReference type="Proteomes" id="UP000291343"/>
    </source>
</evidence>
<dbReference type="InParanoid" id="A0A482X054"/>
<feature type="compositionally biased region" description="Basic and acidic residues" evidence="2">
    <location>
        <begin position="996"/>
        <end position="1016"/>
    </location>
</feature>
<feature type="compositionally biased region" description="Polar residues" evidence="2">
    <location>
        <begin position="800"/>
        <end position="817"/>
    </location>
</feature>
<feature type="compositionally biased region" description="Basic and acidic residues" evidence="2">
    <location>
        <begin position="688"/>
        <end position="697"/>
    </location>
</feature>
<keyword evidence="1" id="KW-0175">Coiled coil</keyword>
<feature type="compositionally biased region" description="Basic and acidic residues" evidence="2">
    <location>
        <begin position="1079"/>
        <end position="1091"/>
    </location>
</feature>
<feature type="compositionally biased region" description="Acidic residues" evidence="2">
    <location>
        <begin position="1017"/>
        <end position="1033"/>
    </location>
</feature>
<feature type="compositionally biased region" description="Low complexity" evidence="2">
    <location>
        <begin position="1067"/>
        <end position="1077"/>
    </location>
</feature>
<feature type="region of interest" description="Disordered" evidence="2">
    <location>
        <begin position="780"/>
        <end position="817"/>
    </location>
</feature>
<feature type="region of interest" description="Disordered" evidence="2">
    <location>
        <begin position="986"/>
        <end position="1108"/>
    </location>
</feature>
<evidence type="ECO:0000313" key="3">
    <source>
        <dbReference type="EMBL" id="RZF39174.1"/>
    </source>
</evidence>
<dbReference type="AlphaFoldDB" id="A0A482X054"/>
<feature type="compositionally biased region" description="Low complexity" evidence="2">
    <location>
        <begin position="698"/>
        <end position="711"/>
    </location>
</feature>
<dbReference type="OrthoDB" id="10565552at2759"/>
<evidence type="ECO:0000256" key="1">
    <source>
        <dbReference type="SAM" id="Coils"/>
    </source>
</evidence>
<dbReference type="EMBL" id="QKKF02020490">
    <property type="protein sequence ID" value="RZF39174.1"/>
    <property type="molecule type" value="Genomic_DNA"/>
</dbReference>
<feature type="region of interest" description="Disordered" evidence="2">
    <location>
        <begin position="688"/>
        <end position="736"/>
    </location>
</feature>
<gene>
    <name evidence="3" type="ORF">LSTR_LSTR005802</name>
</gene>
<feature type="coiled-coil region" evidence="1">
    <location>
        <begin position="99"/>
        <end position="126"/>
    </location>
</feature>
<feature type="compositionally biased region" description="Basic and acidic residues" evidence="2">
    <location>
        <begin position="1147"/>
        <end position="1156"/>
    </location>
</feature>
<accession>A0A482X054</accession>
<sequence length="1156" mass="131076">MYTMENNTDSKNKGQYPIDNYLVPAVIGNSNYLQLSDFREFSSDNLLAVSPNDTPRLFDPKNGKSNLKILPKSIYQANSLKDSAKTLNEAKSTARQSKMEEIDRAMQAIRKQIMQSELDILKLQAEAAIRIDGEFSGHNNPGETQNVFKDSTSRNDRKLNAHHETTHNLAPESVEQQSSLNTLEKTCVCCSKPLNSPSNHKNSKNSSQNQVIRKIFIDNDGQQFKTGNTHYFERQFPMKNSQQFHGDSNECKKISKNIHQLDSGNSNRGLSEVRKDNRDFVEKLVSPQSSKNDCRWSDRLVRHDNSFESHDSGARITTNLDFFPFEGCDRSPEEFIENEVPQLVTNTRSQSRYGSSARLDSSCEIEQGGGMRLRMGSAGNENVGMHCTFKPNAAVHRVVSRDSSKSQSEIHQPSNSRLSRLKTSLLPGVDIRSELSIQSGPTVHIPAVSKFSVSNEKNKNVLLKEVVHVETEREIIVCPSRKDPVVKNNVAVLKKYNDERSGVERHEGDLERAELLHPHTSKSLNTKVVDKQLVEGNEIQEHLYNAVRTYANKLNTTQNNTKIQKQLKETLQELSFNISRLYNNQMNEYVQCGRSRDVQPPLSYRMKAVAELLWEELELRTYPSEDHYSQIEEIIHHLVNDLEDAIKEEVPLKTIVKEDMKSHQPKIPACVNEPPQNKRLDCRKDSSQFKARGENAAKKTSTTKFSFSSTKGLGRDFATERNKNRFGRFPTTQSRPISMSNTMKKIETSENSLPTRKKTFTEVKRNRYFNEVVLQDRRTVSNRNKETENIHRSSKEVQLERNSAQDSSGFVSREQPGTNQGFFEKSQICNRPSMENSVLPENFTVEADRSSKIIGTQSGSDEDLLRFKRINTLYKLNKKLHSPNKTISEIFGAESIMNAECSSKPTEKGIQNSSFDIERKCITESVDLPRGPAKSYTLETDGIEFNQAPVVDSEKLDFTRKQIECLNLNSALAQNDNEGNEIIGLETVDEETEPSASHRSETDREKSSNESDKSEKEQDEESYEDDWEIDQDELSVNKGKEAAVLEENPHQELIEVESRHSTEDLFSSSSTSSSVVSEVKNDDNRSPKSEDSSEGGTYVKAKSPSKVSMVEKDCGEHLRLNEYTLDGLKLSFHSKENIDNEPNQETTKQDAARCEI</sequence>
<proteinExistence type="predicted"/>
<protein>
    <submittedName>
        <fullName evidence="3">Uncharacterized protein</fullName>
    </submittedName>
</protein>
<feature type="region of interest" description="Disordered" evidence="2">
    <location>
        <begin position="400"/>
        <end position="419"/>
    </location>
</feature>
<keyword evidence="4" id="KW-1185">Reference proteome</keyword>
<feature type="region of interest" description="Disordered" evidence="2">
    <location>
        <begin position="1134"/>
        <end position="1156"/>
    </location>
</feature>
<organism evidence="3 4">
    <name type="scientific">Laodelphax striatellus</name>
    <name type="common">Small brown planthopper</name>
    <name type="synonym">Delphax striatella</name>
    <dbReference type="NCBI Taxonomy" id="195883"/>
    <lineage>
        <taxon>Eukaryota</taxon>
        <taxon>Metazoa</taxon>
        <taxon>Ecdysozoa</taxon>
        <taxon>Arthropoda</taxon>
        <taxon>Hexapoda</taxon>
        <taxon>Insecta</taxon>
        <taxon>Pterygota</taxon>
        <taxon>Neoptera</taxon>
        <taxon>Paraneoptera</taxon>
        <taxon>Hemiptera</taxon>
        <taxon>Auchenorrhyncha</taxon>
        <taxon>Fulgoroidea</taxon>
        <taxon>Delphacidae</taxon>
        <taxon>Criomorphinae</taxon>
        <taxon>Laodelphax</taxon>
    </lineage>
</organism>
<feature type="compositionally biased region" description="Basic and acidic residues" evidence="2">
    <location>
        <begin position="1038"/>
        <end position="1063"/>
    </location>
</feature>
<dbReference type="Proteomes" id="UP000291343">
    <property type="component" value="Unassembled WGS sequence"/>
</dbReference>
<feature type="compositionally biased region" description="Basic and acidic residues" evidence="2">
    <location>
        <begin position="713"/>
        <end position="723"/>
    </location>
</feature>